<dbReference type="InterPro" id="IPR058163">
    <property type="entry name" value="LysR-type_TF_proteobact-type"/>
</dbReference>
<dbReference type="InterPro" id="IPR036390">
    <property type="entry name" value="WH_DNA-bd_sf"/>
</dbReference>
<dbReference type="InterPro" id="IPR036388">
    <property type="entry name" value="WH-like_DNA-bd_sf"/>
</dbReference>
<proteinExistence type="inferred from homology"/>
<evidence type="ECO:0000313" key="7">
    <source>
        <dbReference type="Proteomes" id="UP000029843"/>
    </source>
</evidence>
<dbReference type="PATRIC" id="fig|28229.4.peg.633"/>
<dbReference type="SUPFAM" id="SSF46785">
    <property type="entry name" value="Winged helix' DNA-binding domain"/>
    <property type="match status" value="1"/>
</dbReference>
<dbReference type="Gene3D" id="1.10.10.10">
    <property type="entry name" value="Winged helix-like DNA-binding domain superfamily/Winged helix DNA-binding domain"/>
    <property type="match status" value="1"/>
</dbReference>
<dbReference type="GO" id="GO:0006351">
    <property type="term" value="P:DNA-templated transcription"/>
    <property type="evidence" value="ECO:0007669"/>
    <property type="project" value="TreeGrafter"/>
</dbReference>
<accession>A0A099KXP8</accession>
<dbReference type="GO" id="GO:0003700">
    <property type="term" value="F:DNA-binding transcription factor activity"/>
    <property type="evidence" value="ECO:0007669"/>
    <property type="project" value="InterPro"/>
</dbReference>
<dbReference type="Pfam" id="PF03466">
    <property type="entry name" value="LysR_substrate"/>
    <property type="match status" value="1"/>
</dbReference>
<dbReference type="Gene3D" id="3.40.190.290">
    <property type="match status" value="1"/>
</dbReference>
<protein>
    <submittedName>
        <fullName evidence="6">Transcriptional regulator, LysR family</fullName>
    </submittedName>
</protein>
<dbReference type="RefSeq" id="WP_033092397.1">
    <property type="nucleotide sequence ID" value="NZ_JQED01000005.1"/>
</dbReference>
<reference evidence="6 7" key="1">
    <citation type="submission" date="2014-08" db="EMBL/GenBank/DDBJ databases">
        <title>Genomic and Phenotypic Diversity of Colwellia psychrerythraea strains from Disparate Marine Basins.</title>
        <authorList>
            <person name="Techtmann S.M."/>
            <person name="Stelling S.C."/>
            <person name="Utturkar S.M."/>
            <person name="Alshibli N."/>
            <person name="Harris A."/>
            <person name="Brown S.D."/>
            <person name="Hazen T.C."/>
        </authorList>
    </citation>
    <scope>NUCLEOTIDE SEQUENCE [LARGE SCALE GENOMIC DNA]</scope>
    <source>
        <strain evidence="6 7">ND2E</strain>
    </source>
</reference>
<comment type="caution">
    <text evidence="6">The sequence shown here is derived from an EMBL/GenBank/DDBJ whole genome shotgun (WGS) entry which is preliminary data.</text>
</comment>
<evidence type="ECO:0000256" key="2">
    <source>
        <dbReference type="ARBA" id="ARBA00023015"/>
    </source>
</evidence>
<dbReference type="AlphaFoldDB" id="A0A099KXP8"/>
<organism evidence="6 7">
    <name type="scientific">Colwellia psychrerythraea</name>
    <name type="common">Vibrio psychroerythus</name>
    <dbReference type="NCBI Taxonomy" id="28229"/>
    <lineage>
        <taxon>Bacteria</taxon>
        <taxon>Pseudomonadati</taxon>
        <taxon>Pseudomonadota</taxon>
        <taxon>Gammaproteobacteria</taxon>
        <taxon>Alteromonadales</taxon>
        <taxon>Colwelliaceae</taxon>
        <taxon>Colwellia</taxon>
    </lineage>
</organism>
<feature type="domain" description="HTH lysR-type" evidence="5">
    <location>
        <begin position="2"/>
        <end position="59"/>
    </location>
</feature>
<dbReference type="GO" id="GO:0043565">
    <property type="term" value="F:sequence-specific DNA binding"/>
    <property type="evidence" value="ECO:0007669"/>
    <property type="project" value="TreeGrafter"/>
</dbReference>
<evidence type="ECO:0000256" key="4">
    <source>
        <dbReference type="ARBA" id="ARBA00023163"/>
    </source>
</evidence>
<sequence length="300" mass="33651">MPNASELALFSLIVEAKSFNKAAQLAEISPAALSKKISKLEKSLGIQLLYRTTRRLSLTEAGEVLYNHSKDINKQVNDAVSAVSSFSEGLSGTIKMTVPTISGELILAQAVAEFCQRHPKLSVEMRLENEFVDLIKEGQDLAIRTGVLSDSSLIAKPLLQSNWIVCCAPTYIEKHGIPKTPQELSRHNCMAYTYQDKGAHDWYFSQSDEAYYVKISGNFATNNSQALRKAALAGYGIVYVPRCSVYDDMQRGDLVQLLPEFHGRQLGIYAVYPYTKHQSQKVRLLIEHIKDCYQRQAEYF</sequence>
<keyword evidence="3" id="KW-0238">DNA-binding</keyword>
<dbReference type="OrthoDB" id="9786526at2"/>
<dbReference type="PANTHER" id="PTHR30537:SF5">
    <property type="entry name" value="HTH-TYPE TRANSCRIPTIONAL ACTIVATOR TTDR-RELATED"/>
    <property type="match status" value="1"/>
</dbReference>
<dbReference type="Pfam" id="PF00126">
    <property type="entry name" value="HTH_1"/>
    <property type="match status" value="1"/>
</dbReference>
<dbReference type="PROSITE" id="PS50931">
    <property type="entry name" value="HTH_LYSR"/>
    <property type="match status" value="1"/>
</dbReference>
<name>A0A099KXP8_COLPS</name>
<dbReference type="InterPro" id="IPR005119">
    <property type="entry name" value="LysR_subst-bd"/>
</dbReference>
<dbReference type="InterPro" id="IPR000847">
    <property type="entry name" value="LysR_HTH_N"/>
</dbReference>
<dbReference type="SUPFAM" id="SSF53850">
    <property type="entry name" value="Periplasmic binding protein-like II"/>
    <property type="match status" value="1"/>
</dbReference>
<gene>
    <name evidence="6" type="ORF">ND2E_1627</name>
</gene>
<dbReference type="FunFam" id="1.10.10.10:FF:000001">
    <property type="entry name" value="LysR family transcriptional regulator"/>
    <property type="match status" value="1"/>
</dbReference>
<dbReference type="FunFam" id="3.40.190.290:FF:000001">
    <property type="entry name" value="Transcriptional regulator, LysR family"/>
    <property type="match status" value="1"/>
</dbReference>
<evidence type="ECO:0000313" key="6">
    <source>
        <dbReference type="EMBL" id="KGJ94438.1"/>
    </source>
</evidence>
<dbReference type="CDD" id="cd08422">
    <property type="entry name" value="PBP2_CrgA_like"/>
    <property type="match status" value="1"/>
</dbReference>
<dbReference type="EMBL" id="JQED01000005">
    <property type="protein sequence ID" value="KGJ94438.1"/>
    <property type="molecule type" value="Genomic_DNA"/>
</dbReference>
<evidence type="ECO:0000256" key="1">
    <source>
        <dbReference type="ARBA" id="ARBA00009437"/>
    </source>
</evidence>
<comment type="similarity">
    <text evidence="1">Belongs to the LysR transcriptional regulatory family.</text>
</comment>
<evidence type="ECO:0000259" key="5">
    <source>
        <dbReference type="PROSITE" id="PS50931"/>
    </source>
</evidence>
<dbReference type="Proteomes" id="UP000029843">
    <property type="component" value="Unassembled WGS sequence"/>
</dbReference>
<dbReference type="PANTHER" id="PTHR30537">
    <property type="entry name" value="HTH-TYPE TRANSCRIPTIONAL REGULATOR"/>
    <property type="match status" value="1"/>
</dbReference>
<keyword evidence="2" id="KW-0805">Transcription regulation</keyword>
<keyword evidence="4" id="KW-0804">Transcription</keyword>
<evidence type="ECO:0000256" key="3">
    <source>
        <dbReference type="ARBA" id="ARBA00023125"/>
    </source>
</evidence>